<evidence type="ECO:0000313" key="3">
    <source>
        <dbReference type="Proteomes" id="UP001165652"/>
    </source>
</evidence>
<reference evidence="2" key="1">
    <citation type="journal article" date="2023" name="Microbiol Resour">
        <title>Genome Sequences of Rhodoplanes serenus and Two Thermotolerant Strains, Rhodoplanes tepidamans and 'Rhodoplanes cryptolactis,' Further Refine the Genus.</title>
        <authorList>
            <person name="Rayyan A.A."/>
            <person name="Kyndt J.A."/>
        </authorList>
    </citation>
    <scope>NUCLEOTIDE SEQUENCE</scope>
    <source>
        <strain evidence="2">DSM 9987</strain>
    </source>
</reference>
<comment type="caution">
    <text evidence="2">The sequence shown here is derived from an EMBL/GenBank/DDBJ whole genome shotgun (WGS) entry which is preliminary data.</text>
</comment>
<keyword evidence="3" id="KW-1185">Reference proteome</keyword>
<feature type="domain" description="Tll0287-like" evidence="1">
    <location>
        <begin position="50"/>
        <end position="191"/>
    </location>
</feature>
<reference evidence="2" key="2">
    <citation type="submission" date="2023-02" db="EMBL/GenBank/DDBJ databases">
        <authorList>
            <person name="Rayyan A."/>
            <person name="Meyer T."/>
            <person name="Kyndt J.A."/>
        </authorList>
    </citation>
    <scope>NUCLEOTIDE SEQUENCE</scope>
    <source>
        <strain evidence="2">DSM 9987</strain>
    </source>
</reference>
<dbReference type="Pfam" id="PF11845">
    <property type="entry name" value="Tll0287-like"/>
    <property type="match status" value="1"/>
</dbReference>
<sequence>MVVTVRALVVAAAAVAAVALFLAAERERAARETRLAAEAGRVAADYGATLLGAVKGAIETSGLVGAIGFCKEQAPAIAAEQSQRTGWRIARTSLKPRNPASAPDDFERAAMADFAARIAQGEAVAAQMRSATVETAEGPLFRFVKAIPTGEPCLACHGATLKPDVAAALKQLYPEDTATGFKAGDMRGVFTLARRP</sequence>
<dbReference type="RefSeq" id="WP_272779016.1">
    <property type="nucleotide sequence ID" value="NZ_JAQQLI010000038.1"/>
</dbReference>
<organism evidence="2 3">
    <name type="scientific">Rhodoplanes tepidamans</name>
    <name type="common">Rhodoplanes cryptolactis</name>
    <dbReference type="NCBI Taxonomy" id="200616"/>
    <lineage>
        <taxon>Bacteria</taxon>
        <taxon>Pseudomonadati</taxon>
        <taxon>Pseudomonadota</taxon>
        <taxon>Alphaproteobacteria</taxon>
        <taxon>Hyphomicrobiales</taxon>
        <taxon>Nitrobacteraceae</taxon>
        <taxon>Rhodoplanes</taxon>
    </lineage>
</organism>
<dbReference type="EMBL" id="JAQQLI010000038">
    <property type="protein sequence ID" value="MDC7788178.1"/>
    <property type="molecule type" value="Genomic_DNA"/>
</dbReference>
<accession>A0ABT5JFI2</accession>
<dbReference type="InterPro" id="IPR021796">
    <property type="entry name" value="Tll0287-like_dom"/>
</dbReference>
<gene>
    <name evidence="2" type="ORF">PQJ73_21015</name>
</gene>
<protein>
    <submittedName>
        <fullName evidence="2">DUF3365 domain-containing protein</fullName>
    </submittedName>
</protein>
<proteinExistence type="predicted"/>
<dbReference type="Proteomes" id="UP001165652">
    <property type="component" value="Unassembled WGS sequence"/>
</dbReference>
<name>A0ABT5JFI2_RHOTP</name>
<evidence type="ECO:0000313" key="2">
    <source>
        <dbReference type="EMBL" id="MDC7788178.1"/>
    </source>
</evidence>
<evidence type="ECO:0000259" key="1">
    <source>
        <dbReference type="Pfam" id="PF11845"/>
    </source>
</evidence>